<proteinExistence type="inferred from homology"/>
<dbReference type="Pfam" id="PF01595">
    <property type="entry name" value="CNNM"/>
    <property type="match status" value="1"/>
</dbReference>
<evidence type="ECO:0000256" key="8">
    <source>
        <dbReference type="ARBA" id="ARBA00023136"/>
    </source>
</evidence>
<dbReference type="CDD" id="cd04590">
    <property type="entry name" value="CBS_pair_CorC_HlyC_assoc"/>
    <property type="match status" value="1"/>
</dbReference>
<comment type="caution">
    <text evidence="13">The sequence shown here is derived from an EMBL/GenBank/DDBJ whole genome shotgun (WGS) entry which is preliminary data.</text>
</comment>
<evidence type="ECO:0000256" key="2">
    <source>
        <dbReference type="ARBA" id="ARBA00006337"/>
    </source>
</evidence>
<feature type="domain" description="CBS" evidence="11">
    <location>
        <begin position="285"/>
        <end position="343"/>
    </location>
</feature>
<evidence type="ECO:0000256" key="5">
    <source>
        <dbReference type="ARBA" id="ARBA00022737"/>
    </source>
</evidence>
<name>A0ABN1H0D0_9ACTN</name>
<evidence type="ECO:0000256" key="7">
    <source>
        <dbReference type="ARBA" id="ARBA00023122"/>
    </source>
</evidence>
<dbReference type="SUPFAM" id="SSF56176">
    <property type="entry name" value="FAD-binding/transporter-associated domain-like"/>
    <property type="match status" value="1"/>
</dbReference>
<keyword evidence="3" id="KW-1003">Cell membrane</keyword>
<evidence type="ECO:0000256" key="10">
    <source>
        <dbReference type="PROSITE-ProRule" id="PRU01193"/>
    </source>
</evidence>
<keyword evidence="14" id="KW-1185">Reference proteome</keyword>
<reference evidence="13 14" key="1">
    <citation type="journal article" date="2019" name="Int. J. Syst. Evol. Microbiol.">
        <title>The Global Catalogue of Microorganisms (GCM) 10K type strain sequencing project: providing services to taxonomists for standard genome sequencing and annotation.</title>
        <authorList>
            <consortium name="The Broad Institute Genomics Platform"/>
            <consortium name="The Broad Institute Genome Sequencing Center for Infectious Disease"/>
            <person name="Wu L."/>
            <person name="Ma J."/>
        </authorList>
    </citation>
    <scope>NUCLEOTIDE SEQUENCE [LARGE SCALE GENOMIC DNA]</scope>
    <source>
        <strain evidence="13 14">JCM 10671</strain>
    </source>
</reference>
<gene>
    <name evidence="13" type="ORF">GCM10009547_30200</name>
</gene>
<evidence type="ECO:0000313" key="13">
    <source>
        <dbReference type="EMBL" id="GAA0624957.1"/>
    </source>
</evidence>
<dbReference type="Gene3D" id="3.30.465.10">
    <property type="match status" value="1"/>
</dbReference>
<organism evidence="13 14">
    <name type="scientific">Sporichthya brevicatena</name>
    <dbReference type="NCBI Taxonomy" id="171442"/>
    <lineage>
        <taxon>Bacteria</taxon>
        <taxon>Bacillati</taxon>
        <taxon>Actinomycetota</taxon>
        <taxon>Actinomycetes</taxon>
        <taxon>Sporichthyales</taxon>
        <taxon>Sporichthyaceae</taxon>
        <taxon>Sporichthya</taxon>
    </lineage>
</organism>
<keyword evidence="7 9" id="KW-0129">CBS domain</keyword>
<dbReference type="InterPro" id="IPR036318">
    <property type="entry name" value="FAD-bd_PCMH-like_sf"/>
</dbReference>
<evidence type="ECO:0000256" key="9">
    <source>
        <dbReference type="PROSITE-ProRule" id="PRU00703"/>
    </source>
</evidence>
<dbReference type="InterPro" id="IPR044751">
    <property type="entry name" value="Ion_transp-like_CBS"/>
</dbReference>
<evidence type="ECO:0000256" key="4">
    <source>
        <dbReference type="ARBA" id="ARBA00022692"/>
    </source>
</evidence>
<dbReference type="PANTHER" id="PTHR43099">
    <property type="entry name" value="UPF0053 PROTEIN YRKA"/>
    <property type="match status" value="1"/>
</dbReference>
<dbReference type="InterPro" id="IPR051676">
    <property type="entry name" value="UPF0053_domain"/>
</dbReference>
<dbReference type="PROSITE" id="PS51371">
    <property type="entry name" value="CBS"/>
    <property type="match status" value="2"/>
</dbReference>
<dbReference type="PROSITE" id="PS51846">
    <property type="entry name" value="CNNM"/>
    <property type="match status" value="1"/>
</dbReference>
<dbReference type="InterPro" id="IPR046342">
    <property type="entry name" value="CBS_dom_sf"/>
</dbReference>
<dbReference type="SMART" id="SM00116">
    <property type="entry name" value="CBS"/>
    <property type="match status" value="2"/>
</dbReference>
<dbReference type="Proteomes" id="UP001500957">
    <property type="component" value="Unassembled WGS sequence"/>
</dbReference>
<dbReference type="Pfam" id="PF00571">
    <property type="entry name" value="CBS"/>
    <property type="match status" value="2"/>
</dbReference>
<dbReference type="InterPro" id="IPR002550">
    <property type="entry name" value="CNNM"/>
</dbReference>
<keyword evidence="6 10" id="KW-1133">Transmembrane helix</keyword>
<evidence type="ECO:0000256" key="1">
    <source>
        <dbReference type="ARBA" id="ARBA00004651"/>
    </source>
</evidence>
<dbReference type="PANTHER" id="PTHR43099:SF6">
    <property type="entry name" value="UPF0053 PROTEIN RV1842C"/>
    <property type="match status" value="1"/>
</dbReference>
<dbReference type="InterPro" id="IPR005170">
    <property type="entry name" value="Transptr-assoc_dom"/>
</dbReference>
<accession>A0ABN1H0D0</accession>
<evidence type="ECO:0000259" key="11">
    <source>
        <dbReference type="PROSITE" id="PS51371"/>
    </source>
</evidence>
<dbReference type="EMBL" id="BAAAHE010000025">
    <property type="protein sequence ID" value="GAA0624957.1"/>
    <property type="molecule type" value="Genomic_DNA"/>
</dbReference>
<evidence type="ECO:0000313" key="14">
    <source>
        <dbReference type="Proteomes" id="UP001500957"/>
    </source>
</evidence>
<evidence type="ECO:0000256" key="6">
    <source>
        <dbReference type="ARBA" id="ARBA00022989"/>
    </source>
</evidence>
<keyword evidence="8 10" id="KW-0472">Membrane</keyword>
<dbReference type="SUPFAM" id="SSF54631">
    <property type="entry name" value="CBS-domain pair"/>
    <property type="match status" value="1"/>
</dbReference>
<dbReference type="InterPro" id="IPR016169">
    <property type="entry name" value="FAD-bd_PCMH_sub2"/>
</dbReference>
<keyword evidence="4 10" id="KW-0812">Transmembrane</keyword>
<dbReference type="Pfam" id="PF03471">
    <property type="entry name" value="CorC_HlyC"/>
    <property type="match status" value="1"/>
</dbReference>
<comment type="subcellular location">
    <subcellularLocation>
        <location evidence="1">Cell membrane</location>
        <topology evidence="1">Multi-pass membrane protein</topology>
    </subcellularLocation>
</comment>
<evidence type="ECO:0000259" key="12">
    <source>
        <dbReference type="PROSITE" id="PS51846"/>
    </source>
</evidence>
<keyword evidence="5" id="KW-0677">Repeat</keyword>
<dbReference type="Gene3D" id="3.10.580.10">
    <property type="entry name" value="CBS-domain"/>
    <property type="match status" value="1"/>
</dbReference>
<dbReference type="SMART" id="SM01091">
    <property type="entry name" value="CorC_HlyC"/>
    <property type="match status" value="1"/>
</dbReference>
<dbReference type="RefSeq" id="WP_344606173.1">
    <property type="nucleotide sequence ID" value="NZ_BAAAHE010000025.1"/>
</dbReference>
<protein>
    <submittedName>
        <fullName evidence="13">Hemolysin family protein</fullName>
    </submittedName>
</protein>
<feature type="domain" description="CBS" evidence="11">
    <location>
        <begin position="221"/>
        <end position="280"/>
    </location>
</feature>
<evidence type="ECO:0000256" key="3">
    <source>
        <dbReference type="ARBA" id="ARBA00022475"/>
    </source>
</evidence>
<dbReference type="InterPro" id="IPR000644">
    <property type="entry name" value="CBS_dom"/>
</dbReference>
<comment type="similarity">
    <text evidence="2">Belongs to the UPF0053 family.</text>
</comment>
<feature type="domain" description="CNNM transmembrane" evidence="12">
    <location>
        <begin position="1"/>
        <end position="202"/>
    </location>
</feature>
<sequence>MTEAAFLLLALALVAACGLFVAAEFSFVTVDRAAVDRAAADGDRAARGAQHALQTLSTQLSGAQVGITVTNLAIGFLAEPAIARLVDGPLRDAGVADGWVHPVALTISLTLATAVTMIFGELVPKNLAIARPLAVARATQGFQRGFTSLNRGPIRVLNGAANAILRRFGIEPQEELRSARSAEELASLVHRSALEGVLGSPTAALLERSLAFGDRTAGDIRTPRVRVRSVHADDPAAAVIALARETGLSRFPVLGDGADDVRGLVHVKQAVAVPAERRAEVTVAAIASPPVLVPDTLDLDSLSARLRDHGLQMAVVVDEYGGVSGVVTLEDLVEELVGEIADEHDPGEQPVRPVRAGVWSLSGLLRVDEVRDRTGVALPESDVYETVAGLVLHELGRLPEVGDTVAVEVRTEATPADAREAATAPARLAVVSMDRRRVDRVELTVDAS</sequence>